<dbReference type="EMBL" id="CP024091">
    <property type="protein sequence ID" value="ATP55630.1"/>
    <property type="molecule type" value="Genomic_DNA"/>
</dbReference>
<accession>A0A2D1U1Y7</accession>
<dbReference type="Gene3D" id="2.40.10.10">
    <property type="entry name" value="Trypsin-like serine proteases"/>
    <property type="match status" value="1"/>
</dbReference>
<keyword evidence="3" id="KW-1185">Reference proteome</keyword>
<evidence type="ECO:0000313" key="3">
    <source>
        <dbReference type="Proteomes" id="UP000223749"/>
    </source>
</evidence>
<dbReference type="Proteomes" id="UP000223749">
    <property type="component" value="Chromosome"/>
</dbReference>
<protein>
    <recommendedName>
        <fullName evidence="4">Serine protease</fullName>
    </recommendedName>
</protein>
<dbReference type="Pfam" id="PF13365">
    <property type="entry name" value="Trypsin_2"/>
    <property type="match status" value="1"/>
</dbReference>
<reference evidence="2 3" key="1">
    <citation type="submission" date="2017-10" db="EMBL/GenBank/DDBJ databases">
        <title>Whole genome of Pedobacter ginsengisoli T01R-27 isolated from tomato rhizosphere.</title>
        <authorList>
            <person name="Weon H.-Y."/>
            <person name="Lee S.A."/>
            <person name="Sang M.K."/>
            <person name="Song J."/>
        </authorList>
    </citation>
    <scope>NUCLEOTIDE SEQUENCE [LARGE SCALE GENOMIC DNA]</scope>
    <source>
        <strain evidence="2 3">T01R-27</strain>
    </source>
</reference>
<dbReference type="InterPro" id="IPR043504">
    <property type="entry name" value="Peptidase_S1_PA_chymotrypsin"/>
</dbReference>
<dbReference type="Gene3D" id="1.25.40.10">
    <property type="entry name" value="Tetratricopeptide repeat domain"/>
    <property type="match status" value="1"/>
</dbReference>
<sequence>MKIHLLFQMLMYFSLAAFARQKESWVDKPIVEWPKIAMINEVQFKNGDRYVHSSFKYAGTGFLIDNGKDTLAATAKHILWIAKNKQSKGTEVNAALKEWLMRPKGDMRDSAVMDELLNEDPDEVLEGKESTVQERDWIVFTVKKSSPNLYPLKPRYTQVKPGEKVYILSCAYEDSLSTVHQGRVYQKYGMDILIERDMKTHKGGSSGSPVIDSNGYLIGIITGSAGAEVGNVSVAISNEYLRNVLDKKPGLNEPKKDYGELIYHAVIHEGVGAAIRRYQDLVKDPKNYYVYNLRSPNRSGLRETGERLLAEGRIGEAVTILKFNLKVNLKFHENYNLLAKAELAAGNTAGAIMAYRQSVKSNGDKQNEAYAALEKLNAKP</sequence>
<dbReference type="KEGG" id="pgs:CPT03_03675"/>
<dbReference type="InterPro" id="IPR011990">
    <property type="entry name" value="TPR-like_helical_dom_sf"/>
</dbReference>
<dbReference type="OrthoDB" id="1117006at2"/>
<evidence type="ECO:0000256" key="1">
    <source>
        <dbReference type="SAM" id="SignalP"/>
    </source>
</evidence>
<dbReference type="SUPFAM" id="SSF48452">
    <property type="entry name" value="TPR-like"/>
    <property type="match status" value="1"/>
</dbReference>
<feature type="chain" id="PRO_5013924630" description="Serine protease" evidence="1">
    <location>
        <begin position="20"/>
        <end position="380"/>
    </location>
</feature>
<dbReference type="AlphaFoldDB" id="A0A2D1U1Y7"/>
<gene>
    <name evidence="2" type="ORF">CPT03_03675</name>
</gene>
<evidence type="ECO:0000313" key="2">
    <source>
        <dbReference type="EMBL" id="ATP55630.1"/>
    </source>
</evidence>
<feature type="signal peptide" evidence="1">
    <location>
        <begin position="1"/>
        <end position="19"/>
    </location>
</feature>
<dbReference type="InterPro" id="IPR009003">
    <property type="entry name" value="Peptidase_S1_PA"/>
</dbReference>
<proteinExistence type="predicted"/>
<keyword evidence="1" id="KW-0732">Signal</keyword>
<evidence type="ECO:0008006" key="4">
    <source>
        <dbReference type="Google" id="ProtNLM"/>
    </source>
</evidence>
<organism evidence="2 3">
    <name type="scientific">Pedobacter ginsengisoli</name>
    <dbReference type="NCBI Taxonomy" id="363852"/>
    <lineage>
        <taxon>Bacteria</taxon>
        <taxon>Pseudomonadati</taxon>
        <taxon>Bacteroidota</taxon>
        <taxon>Sphingobacteriia</taxon>
        <taxon>Sphingobacteriales</taxon>
        <taxon>Sphingobacteriaceae</taxon>
        <taxon>Pedobacter</taxon>
    </lineage>
</organism>
<dbReference type="SUPFAM" id="SSF50494">
    <property type="entry name" value="Trypsin-like serine proteases"/>
    <property type="match status" value="1"/>
</dbReference>
<dbReference type="RefSeq" id="WP_099437576.1">
    <property type="nucleotide sequence ID" value="NZ_CP024091.1"/>
</dbReference>
<name>A0A2D1U1Y7_9SPHI</name>